<dbReference type="AlphaFoldDB" id="A0A0C9YRZ9"/>
<evidence type="ECO:0000313" key="3">
    <source>
        <dbReference type="Proteomes" id="UP000054018"/>
    </source>
</evidence>
<reference evidence="3" key="2">
    <citation type="submission" date="2015-01" db="EMBL/GenBank/DDBJ databases">
        <title>Evolutionary Origins and Diversification of the Mycorrhizal Mutualists.</title>
        <authorList>
            <consortium name="DOE Joint Genome Institute"/>
            <consortium name="Mycorrhizal Genomics Consortium"/>
            <person name="Kohler A."/>
            <person name="Kuo A."/>
            <person name="Nagy L.G."/>
            <person name="Floudas D."/>
            <person name="Copeland A."/>
            <person name="Barry K.W."/>
            <person name="Cichocki N."/>
            <person name="Veneault-Fourrey C."/>
            <person name="LaButti K."/>
            <person name="Lindquist E.A."/>
            <person name="Lipzen A."/>
            <person name="Lundell T."/>
            <person name="Morin E."/>
            <person name="Murat C."/>
            <person name="Riley R."/>
            <person name="Ohm R."/>
            <person name="Sun H."/>
            <person name="Tunlid A."/>
            <person name="Henrissat B."/>
            <person name="Grigoriev I.V."/>
            <person name="Hibbett D.S."/>
            <person name="Martin F."/>
        </authorList>
    </citation>
    <scope>NUCLEOTIDE SEQUENCE [LARGE SCALE GENOMIC DNA]</scope>
    <source>
        <strain evidence="3">441</strain>
    </source>
</reference>
<dbReference type="EMBL" id="KN833695">
    <property type="protein sequence ID" value="KIK27795.1"/>
    <property type="molecule type" value="Genomic_DNA"/>
</dbReference>
<reference evidence="2 3" key="1">
    <citation type="submission" date="2014-04" db="EMBL/GenBank/DDBJ databases">
        <authorList>
            <consortium name="DOE Joint Genome Institute"/>
            <person name="Kuo A."/>
            <person name="Kohler A."/>
            <person name="Costa M.D."/>
            <person name="Nagy L.G."/>
            <person name="Floudas D."/>
            <person name="Copeland A."/>
            <person name="Barry K.W."/>
            <person name="Cichocki N."/>
            <person name="Veneault-Fourrey C."/>
            <person name="LaButti K."/>
            <person name="Lindquist E.A."/>
            <person name="Lipzen A."/>
            <person name="Lundell T."/>
            <person name="Morin E."/>
            <person name="Murat C."/>
            <person name="Sun H."/>
            <person name="Tunlid A."/>
            <person name="Henrissat B."/>
            <person name="Grigoriev I.V."/>
            <person name="Hibbett D.S."/>
            <person name="Martin F."/>
            <person name="Nordberg H.P."/>
            <person name="Cantor M.N."/>
            <person name="Hua S.X."/>
        </authorList>
    </citation>
    <scope>NUCLEOTIDE SEQUENCE [LARGE SCALE GENOMIC DNA]</scope>
    <source>
        <strain evidence="2 3">441</strain>
    </source>
</reference>
<evidence type="ECO:0000313" key="2">
    <source>
        <dbReference type="EMBL" id="KIK27795.1"/>
    </source>
</evidence>
<dbReference type="HOGENOM" id="CLU_028048_2_0_1"/>
<protein>
    <submittedName>
        <fullName evidence="2">Uncharacterized protein</fullName>
    </submittedName>
</protein>
<proteinExistence type="predicted"/>
<name>A0A0C9YRZ9_9AGAM</name>
<accession>A0A0C9YRZ9</accession>
<dbReference type="OrthoDB" id="2691745at2759"/>
<organism evidence="2 3">
    <name type="scientific">Pisolithus microcarpus 441</name>
    <dbReference type="NCBI Taxonomy" id="765257"/>
    <lineage>
        <taxon>Eukaryota</taxon>
        <taxon>Fungi</taxon>
        <taxon>Dikarya</taxon>
        <taxon>Basidiomycota</taxon>
        <taxon>Agaricomycotina</taxon>
        <taxon>Agaricomycetes</taxon>
        <taxon>Agaricomycetidae</taxon>
        <taxon>Boletales</taxon>
        <taxon>Sclerodermatineae</taxon>
        <taxon>Pisolithaceae</taxon>
        <taxon>Pisolithus</taxon>
    </lineage>
</organism>
<gene>
    <name evidence="2" type="ORF">PISMIDRAFT_22063</name>
</gene>
<sequence>MRRVLQVPGPTAEVHELRKALVIAQKAYANMRTELCSICKELVALSSAIPMHKCNHVLNRTEMLDSSIATEAKKYVMLYCFWVTDSVFPMTFNPNVDPRSPSHWNLPEAKAKGMTAELYSVVLESLHESMEQNKCFGSVSIKDSASLIFTWYNLDSSMLSTQDICKQTDLKFRLLLMKNNEYTRLAPVLFKNHEALVPNEFLKSPIIVSARFLLLADPELGAVGAVTGIPYRDDFDFYCQHLFKHMTWAIAIMENINQEVFGTKSKPTNESLSVAESTPLSCTWEDNFLNKMESGTTALAPMPPANAMNTPQQHSPAPPTLPSPLSDDTAAHAFTSVSSTQGNSVTMSAVSQLQVEVSQLSPEPAKQNTRSHSTKSKVKK</sequence>
<feature type="compositionally biased region" description="Low complexity" evidence="1">
    <location>
        <begin position="296"/>
        <end position="311"/>
    </location>
</feature>
<feature type="region of interest" description="Disordered" evidence="1">
    <location>
        <begin position="296"/>
        <end position="328"/>
    </location>
</feature>
<dbReference type="Proteomes" id="UP000054018">
    <property type="component" value="Unassembled WGS sequence"/>
</dbReference>
<keyword evidence="3" id="KW-1185">Reference proteome</keyword>
<evidence type="ECO:0000256" key="1">
    <source>
        <dbReference type="SAM" id="MobiDB-lite"/>
    </source>
</evidence>
<feature type="region of interest" description="Disordered" evidence="1">
    <location>
        <begin position="356"/>
        <end position="380"/>
    </location>
</feature>
<feature type="compositionally biased region" description="Polar residues" evidence="1">
    <location>
        <begin position="356"/>
        <end position="371"/>
    </location>
</feature>